<dbReference type="GO" id="GO:0022857">
    <property type="term" value="F:transmembrane transporter activity"/>
    <property type="evidence" value="ECO:0007669"/>
    <property type="project" value="InterPro"/>
</dbReference>
<accession>A0A8J8MC61</accession>
<dbReference type="OrthoDB" id="7584869at2"/>
<feature type="transmembrane region" description="Helical" evidence="6">
    <location>
        <begin position="358"/>
        <end position="377"/>
    </location>
</feature>
<evidence type="ECO:0000256" key="6">
    <source>
        <dbReference type="SAM" id="Phobius"/>
    </source>
</evidence>
<feature type="transmembrane region" description="Helical" evidence="6">
    <location>
        <begin position="51"/>
        <end position="71"/>
    </location>
</feature>
<dbReference type="PANTHER" id="PTHR23528">
    <property type="match status" value="1"/>
</dbReference>
<dbReference type="EMBL" id="CP058561">
    <property type="protein sequence ID" value="QUH30124.1"/>
    <property type="molecule type" value="Genomic_DNA"/>
</dbReference>
<organism evidence="8 9">
    <name type="scientific">Vallitalea guaymasensis</name>
    <dbReference type="NCBI Taxonomy" id="1185412"/>
    <lineage>
        <taxon>Bacteria</taxon>
        <taxon>Bacillati</taxon>
        <taxon>Bacillota</taxon>
        <taxon>Clostridia</taxon>
        <taxon>Lachnospirales</taxon>
        <taxon>Vallitaleaceae</taxon>
        <taxon>Vallitalea</taxon>
    </lineage>
</organism>
<feature type="transmembrane region" description="Helical" evidence="6">
    <location>
        <begin position="261"/>
        <end position="280"/>
    </location>
</feature>
<feature type="transmembrane region" description="Helical" evidence="6">
    <location>
        <begin position="224"/>
        <end position="241"/>
    </location>
</feature>
<dbReference type="AlphaFoldDB" id="A0A8J8MC61"/>
<dbReference type="SUPFAM" id="SSF103473">
    <property type="entry name" value="MFS general substrate transporter"/>
    <property type="match status" value="1"/>
</dbReference>
<dbReference type="InterPro" id="IPR011701">
    <property type="entry name" value="MFS"/>
</dbReference>
<dbReference type="InterPro" id="IPR036259">
    <property type="entry name" value="MFS_trans_sf"/>
</dbReference>
<dbReference type="GO" id="GO:0005886">
    <property type="term" value="C:plasma membrane"/>
    <property type="evidence" value="ECO:0007669"/>
    <property type="project" value="UniProtKB-SubCell"/>
</dbReference>
<feature type="transmembrane region" description="Helical" evidence="6">
    <location>
        <begin position="319"/>
        <end position="337"/>
    </location>
</feature>
<evidence type="ECO:0000313" key="8">
    <source>
        <dbReference type="EMBL" id="QUH30124.1"/>
    </source>
</evidence>
<feature type="transmembrane region" description="Helical" evidence="6">
    <location>
        <begin position="106"/>
        <end position="123"/>
    </location>
</feature>
<keyword evidence="9" id="KW-1185">Reference proteome</keyword>
<feature type="transmembrane region" description="Helical" evidence="6">
    <location>
        <begin position="172"/>
        <end position="192"/>
    </location>
</feature>
<dbReference type="KEGG" id="vgu:HYG85_14855"/>
<dbReference type="RefSeq" id="WP_113673640.1">
    <property type="nucleotide sequence ID" value="NZ_CP058561.1"/>
</dbReference>
<dbReference type="Proteomes" id="UP000677305">
    <property type="component" value="Chromosome"/>
</dbReference>
<evidence type="ECO:0000313" key="9">
    <source>
        <dbReference type="Proteomes" id="UP000677305"/>
    </source>
</evidence>
<protein>
    <submittedName>
        <fullName evidence="8">MFS transporter</fullName>
    </submittedName>
</protein>
<proteinExistence type="predicted"/>
<dbReference type="PANTHER" id="PTHR23528:SF1">
    <property type="entry name" value="MAJOR FACILITATOR SUPERFAMILY (MFS) PROFILE DOMAIN-CONTAINING PROTEIN"/>
    <property type="match status" value="1"/>
</dbReference>
<feature type="transmembrane region" description="Helical" evidence="6">
    <location>
        <begin position="143"/>
        <end position="160"/>
    </location>
</feature>
<feature type="domain" description="Major facilitator superfamily (MFS) profile" evidence="7">
    <location>
        <begin position="13"/>
        <end position="409"/>
    </location>
</feature>
<comment type="subcellular location">
    <subcellularLocation>
        <location evidence="1">Cell membrane</location>
        <topology evidence="1">Multi-pass membrane protein</topology>
    </subcellularLocation>
</comment>
<dbReference type="Pfam" id="PF07690">
    <property type="entry name" value="MFS_1"/>
    <property type="match status" value="1"/>
</dbReference>
<keyword evidence="2" id="KW-0813">Transport</keyword>
<reference evidence="8 9" key="1">
    <citation type="submission" date="2020-07" db="EMBL/GenBank/DDBJ databases">
        <title>Vallitalea guaymasensis genome.</title>
        <authorList>
            <person name="Postec A."/>
        </authorList>
    </citation>
    <scope>NUCLEOTIDE SEQUENCE [LARGE SCALE GENOMIC DNA]</scope>
    <source>
        <strain evidence="8 9">Ra1766G1</strain>
    </source>
</reference>
<name>A0A8J8MC61_9FIRM</name>
<evidence type="ECO:0000256" key="2">
    <source>
        <dbReference type="ARBA" id="ARBA00022448"/>
    </source>
</evidence>
<dbReference type="InterPro" id="IPR020846">
    <property type="entry name" value="MFS_dom"/>
</dbReference>
<dbReference type="PROSITE" id="PS50850">
    <property type="entry name" value="MFS"/>
    <property type="match status" value="1"/>
</dbReference>
<sequence>MVKEATGKLNYKKTFILGFGFFAISLVWPLYNNYVPLFLKEFFPSQLVVNSIMTLDNILAIFLIPFISAVSDNTHTRFGRRKPFIMIGLPISALMFILLPMFSNDLLLFLIIITVLNFSMAIYRGPTVALMPDMIPSHQRSEANAVINFMGGLAAVFVLYGGSRLYKINNNLPFVATGIVMLISLLVIIFFIKEPSTYSKSESDEKVKIISTLKDIIRSKDSKTLHLLFAILFWFIGYQGMEATFSNYIVHYIGLPKHESGIILSAFAAAFLIFAIPSGFIGKKLGKRKAILIGLTTDVFIFIIIGLMGPVGIIPFNKYTMIALLAVAGIFWSLVNINSYPYIVEGVDETKVGTYTGFYYFSSSVAAITGPLIFGLFVDIIGFNVLFFLTAISFVVALLFMYTIVQTKKTE</sequence>
<evidence type="ECO:0000256" key="1">
    <source>
        <dbReference type="ARBA" id="ARBA00004651"/>
    </source>
</evidence>
<evidence type="ECO:0000256" key="4">
    <source>
        <dbReference type="ARBA" id="ARBA00022989"/>
    </source>
</evidence>
<feature type="transmembrane region" description="Helical" evidence="6">
    <location>
        <begin position="83"/>
        <end position="100"/>
    </location>
</feature>
<keyword evidence="4 6" id="KW-1133">Transmembrane helix</keyword>
<keyword evidence="3 6" id="KW-0812">Transmembrane</keyword>
<evidence type="ECO:0000256" key="5">
    <source>
        <dbReference type="ARBA" id="ARBA00023136"/>
    </source>
</evidence>
<evidence type="ECO:0000259" key="7">
    <source>
        <dbReference type="PROSITE" id="PS50850"/>
    </source>
</evidence>
<keyword evidence="5 6" id="KW-0472">Membrane</keyword>
<feature type="transmembrane region" description="Helical" evidence="6">
    <location>
        <begin position="14"/>
        <end position="31"/>
    </location>
</feature>
<feature type="transmembrane region" description="Helical" evidence="6">
    <location>
        <begin position="292"/>
        <end position="313"/>
    </location>
</feature>
<evidence type="ECO:0000256" key="3">
    <source>
        <dbReference type="ARBA" id="ARBA00022692"/>
    </source>
</evidence>
<dbReference type="Gene3D" id="1.20.1250.20">
    <property type="entry name" value="MFS general substrate transporter like domains"/>
    <property type="match status" value="2"/>
</dbReference>
<feature type="transmembrane region" description="Helical" evidence="6">
    <location>
        <begin position="383"/>
        <end position="405"/>
    </location>
</feature>
<gene>
    <name evidence="8" type="ORF">HYG85_14855</name>
</gene>